<keyword evidence="5 17" id="KW-0489">Methyltransferase</keyword>
<comment type="similarity">
    <text evidence="17">Belongs to the class V-like SAM-binding methyltransferase superfamily. Histone-lysine methyltransferase family. Suvar3-9 subfamily.</text>
</comment>
<keyword evidence="9" id="KW-0221">Differentiation</keyword>
<dbReference type="Gene3D" id="2.40.50.40">
    <property type="match status" value="1"/>
</dbReference>
<dbReference type="GO" id="GO:0008270">
    <property type="term" value="F:zinc ion binding"/>
    <property type="evidence" value="ECO:0007669"/>
    <property type="project" value="UniProtKB-UniRule"/>
</dbReference>
<dbReference type="InterPro" id="IPR000953">
    <property type="entry name" value="Chromo/chromo_shadow_dom"/>
</dbReference>
<evidence type="ECO:0000256" key="14">
    <source>
        <dbReference type="ARBA" id="ARBA00023242"/>
    </source>
</evidence>
<dbReference type="GO" id="GO:0030154">
    <property type="term" value="P:cell differentiation"/>
    <property type="evidence" value="ECO:0007669"/>
    <property type="project" value="UniProtKB-KW"/>
</dbReference>
<evidence type="ECO:0000256" key="3">
    <source>
        <dbReference type="ARBA" id="ARBA00022454"/>
    </source>
</evidence>
<dbReference type="PANTHER" id="PTHR46223:SF4">
    <property type="entry name" value="HISTONE-LYSINE N-METHYLTRANSFERASE-RELATED"/>
    <property type="match status" value="1"/>
</dbReference>
<dbReference type="GO" id="GO:0005634">
    <property type="term" value="C:nucleus"/>
    <property type="evidence" value="ECO:0007669"/>
    <property type="project" value="UniProtKB-SubCell"/>
</dbReference>
<feature type="binding site" evidence="18">
    <location>
        <position position="188"/>
    </location>
    <ligand>
        <name>Zn(2+)</name>
        <dbReference type="ChEBI" id="CHEBI:29105"/>
        <label>2</label>
    </ligand>
</feature>
<keyword evidence="23" id="KW-1185">Reference proteome</keyword>
<keyword evidence="8 17" id="KW-0479">Metal-binding</keyword>
<feature type="binding site" evidence="18">
    <location>
        <position position="143"/>
    </location>
    <ligand>
        <name>Zn(2+)</name>
        <dbReference type="ChEBI" id="CHEBI:29105"/>
        <label>2</label>
    </ligand>
</feature>
<dbReference type="EC" id="2.1.1.355" evidence="17"/>
<organism evidence="22 23">
    <name type="scientific">Sinocyclocheilus grahami</name>
    <name type="common">Dianchi golden-line fish</name>
    <name type="synonym">Barbus grahami</name>
    <dbReference type="NCBI Taxonomy" id="75366"/>
    <lineage>
        <taxon>Eukaryota</taxon>
        <taxon>Metazoa</taxon>
        <taxon>Chordata</taxon>
        <taxon>Craniata</taxon>
        <taxon>Vertebrata</taxon>
        <taxon>Euteleostomi</taxon>
        <taxon>Actinopterygii</taxon>
        <taxon>Neopterygii</taxon>
        <taxon>Teleostei</taxon>
        <taxon>Ostariophysi</taxon>
        <taxon>Cypriniformes</taxon>
        <taxon>Cyprinidae</taxon>
        <taxon>Cyprininae</taxon>
        <taxon>Sinocyclocheilus</taxon>
    </lineage>
</organism>
<dbReference type="FunFam" id="2.170.270.10:FF:000008">
    <property type="entry name" value="Histone-lysine N-methyltransferase"/>
    <property type="match status" value="1"/>
</dbReference>
<name>A0A672QGC9_SINGR</name>
<keyword evidence="6 17" id="KW-0808">Transferase</keyword>
<dbReference type="SMART" id="SM00317">
    <property type="entry name" value="SET"/>
    <property type="match status" value="1"/>
</dbReference>
<feature type="binding site" evidence="18">
    <location>
        <position position="194"/>
    </location>
    <ligand>
        <name>Zn(2+)</name>
        <dbReference type="ChEBI" id="CHEBI:29105"/>
        <label>3</label>
    </ligand>
</feature>
<keyword evidence="4" id="KW-0678">Repressor</keyword>
<dbReference type="InterPro" id="IPR001214">
    <property type="entry name" value="SET_dom"/>
</dbReference>
<feature type="binding site" evidence="18">
    <location>
        <position position="288"/>
    </location>
    <ligand>
        <name>Zn(2+)</name>
        <dbReference type="ChEBI" id="CHEBI:29105"/>
        <label>4</label>
    </ligand>
</feature>
<evidence type="ECO:0000256" key="12">
    <source>
        <dbReference type="ARBA" id="ARBA00023015"/>
    </source>
</evidence>
<protein>
    <recommendedName>
        <fullName evidence="17">Histone-lysine N-methyltransferase</fullName>
        <ecNumber evidence="17">2.1.1.355</ecNumber>
    </recommendedName>
</protein>
<dbReference type="SUPFAM" id="SSF54160">
    <property type="entry name" value="Chromo domain-like"/>
    <property type="match status" value="1"/>
</dbReference>
<dbReference type="InterPro" id="IPR016197">
    <property type="entry name" value="Chromo-like_dom_sf"/>
</dbReference>
<dbReference type="InterPro" id="IPR050973">
    <property type="entry name" value="H3K9_Histone-Lys_N-MTase"/>
</dbReference>
<evidence type="ECO:0000256" key="15">
    <source>
        <dbReference type="ARBA" id="ARBA00023306"/>
    </source>
</evidence>
<dbReference type="InterPro" id="IPR011381">
    <property type="entry name" value="H3-K9_MeTrfase_SUV39H1/2-like"/>
</dbReference>
<evidence type="ECO:0000256" key="17">
    <source>
        <dbReference type="PIRNR" id="PIRNR009343"/>
    </source>
</evidence>
<feature type="binding site" evidence="18">
    <location>
        <position position="347"/>
    </location>
    <ligand>
        <name>Zn(2+)</name>
        <dbReference type="ChEBI" id="CHEBI:29105"/>
        <label>4</label>
    </ligand>
</feature>
<feature type="binding site" evidence="18">
    <location>
        <position position="148"/>
    </location>
    <ligand>
        <name>Zn(2+)</name>
        <dbReference type="ChEBI" id="CHEBI:29105"/>
        <label>3</label>
    </ligand>
</feature>
<evidence type="ECO:0000256" key="6">
    <source>
        <dbReference type="ARBA" id="ARBA00022679"/>
    </source>
</evidence>
<feature type="domain" description="Chromo" evidence="19">
    <location>
        <begin position="5"/>
        <end position="64"/>
    </location>
</feature>
<evidence type="ECO:0000256" key="10">
    <source>
        <dbReference type="ARBA" id="ARBA00022833"/>
    </source>
</evidence>
<feature type="domain" description="SET" evidence="20">
    <location>
        <begin position="205"/>
        <end position="328"/>
    </location>
</feature>
<evidence type="ECO:0000259" key="20">
    <source>
        <dbReference type="PROSITE" id="PS50280"/>
    </source>
</evidence>
<feature type="binding site" evidence="18">
    <location>
        <position position="148"/>
    </location>
    <ligand>
        <name>Zn(2+)</name>
        <dbReference type="ChEBI" id="CHEBI:29105"/>
        <label>1</label>
    </ligand>
</feature>
<keyword evidence="14 17" id="KW-0539">Nucleus</keyword>
<evidence type="ECO:0000256" key="5">
    <source>
        <dbReference type="ARBA" id="ARBA00022603"/>
    </source>
</evidence>
<dbReference type="PROSITE" id="PS00598">
    <property type="entry name" value="CHROMO_1"/>
    <property type="match status" value="1"/>
</dbReference>
<keyword evidence="12" id="KW-0805">Transcription regulation</keyword>
<feature type="binding site" evidence="18">
    <location>
        <position position="184"/>
    </location>
    <ligand>
        <name>Zn(2+)</name>
        <dbReference type="ChEBI" id="CHEBI:29105"/>
        <label>3</label>
    </ligand>
</feature>
<keyword evidence="11 17" id="KW-0156">Chromatin regulator</keyword>
<dbReference type="Proteomes" id="UP000472262">
    <property type="component" value="Unassembled WGS sequence"/>
</dbReference>
<dbReference type="InterPro" id="IPR023780">
    <property type="entry name" value="Chromo_domain"/>
</dbReference>
<evidence type="ECO:0000256" key="9">
    <source>
        <dbReference type="ARBA" id="ARBA00022782"/>
    </source>
</evidence>
<keyword evidence="15" id="KW-0131">Cell cycle</keyword>
<dbReference type="InterPro" id="IPR007728">
    <property type="entry name" value="Pre-SET_dom"/>
</dbReference>
<dbReference type="Pfam" id="PF05033">
    <property type="entry name" value="Pre-SET"/>
    <property type="match status" value="1"/>
</dbReference>
<evidence type="ECO:0000256" key="2">
    <source>
        <dbReference type="ARBA" id="ARBA00004584"/>
    </source>
</evidence>
<dbReference type="Gene3D" id="2.170.270.10">
    <property type="entry name" value="SET domain"/>
    <property type="match status" value="1"/>
</dbReference>
<dbReference type="GO" id="GO:0032259">
    <property type="term" value="P:methylation"/>
    <property type="evidence" value="ECO:0007669"/>
    <property type="project" value="UniProtKB-KW"/>
</dbReference>
<keyword evidence="7 17" id="KW-0949">S-adenosyl-L-methionine</keyword>
<keyword evidence="16" id="KW-0137">Centromere</keyword>
<dbReference type="AlphaFoldDB" id="A0A672QGC9"/>
<dbReference type="Pfam" id="PF00856">
    <property type="entry name" value="SET"/>
    <property type="match status" value="1"/>
</dbReference>
<dbReference type="PIRSF" id="PIRSF009343">
    <property type="entry name" value="SUV39_SET"/>
    <property type="match status" value="1"/>
</dbReference>
<dbReference type="InterPro" id="IPR046341">
    <property type="entry name" value="SET_dom_sf"/>
</dbReference>
<evidence type="ECO:0000256" key="1">
    <source>
        <dbReference type="ARBA" id="ARBA00004123"/>
    </source>
</evidence>
<dbReference type="Ensembl" id="ENSSGRT00000079762.1">
    <property type="protein sequence ID" value="ENSSGRP00000074925.1"/>
    <property type="gene ID" value="ENSSGRG00000038021.1"/>
</dbReference>
<keyword evidence="10 17" id="KW-0862">Zinc</keyword>
<evidence type="ECO:0000256" key="8">
    <source>
        <dbReference type="ARBA" id="ARBA00022723"/>
    </source>
</evidence>
<feature type="binding site" evidence="18">
    <location>
        <position position="190"/>
    </location>
    <ligand>
        <name>Zn(2+)</name>
        <dbReference type="ChEBI" id="CHEBI:29105"/>
        <label>3</label>
    </ligand>
</feature>
<keyword evidence="13" id="KW-0804">Transcription</keyword>
<dbReference type="PROSITE" id="PS50867">
    <property type="entry name" value="PRE_SET"/>
    <property type="match status" value="1"/>
</dbReference>
<evidence type="ECO:0000256" key="7">
    <source>
        <dbReference type="ARBA" id="ARBA00022691"/>
    </source>
</evidence>
<dbReference type="InterPro" id="IPR023779">
    <property type="entry name" value="Chromodomain_CS"/>
</dbReference>
<dbReference type="SMART" id="SM00298">
    <property type="entry name" value="CHROMO"/>
    <property type="match status" value="1"/>
</dbReference>
<comment type="subcellular location">
    <subcellularLocation>
        <location evidence="2">Chromosome</location>
        <location evidence="2">Centromere</location>
    </subcellularLocation>
    <subcellularLocation>
        <location evidence="1 17">Nucleus</location>
    </subcellularLocation>
</comment>
<dbReference type="Pfam" id="PF00385">
    <property type="entry name" value="Chromo"/>
    <property type="match status" value="1"/>
</dbReference>
<reference evidence="22" key="1">
    <citation type="submission" date="2025-08" db="UniProtKB">
        <authorList>
            <consortium name="Ensembl"/>
        </authorList>
    </citation>
    <scope>IDENTIFICATION</scope>
</reference>
<feature type="binding site" evidence="18">
    <location>
        <position position="143"/>
    </location>
    <ligand>
        <name>Zn(2+)</name>
        <dbReference type="ChEBI" id="CHEBI:29105"/>
        <label>1</label>
    </ligand>
</feature>
<feature type="binding site" evidence="18">
    <location>
        <position position="352"/>
    </location>
    <ligand>
        <name>Zn(2+)</name>
        <dbReference type="ChEBI" id="CHEBI:29105"/>
        <label>4</label>
    </ligand>
</feature>
<dbReference type="PROSITE" id="PS50013">
    <property type="entry name" value="CHROMO_2"/>
    <property type="match status" value="1"/>
</dbReference>
<feature type="binding site" evidence="18">
    <location>
        <position position="184"/>
    </location>
    <ligand>
        <name>Zn(2+)</name>
        <dbReference type="ChEBI" id="CHEBI:29105"/>
        <label>2</label>
    </ligand>
</feature>
<dbReference type="GO" id="GO:0140949">
    <property type="term" value="F:histone H3K9 trimethyltransferase activity"/>
    <property type="evidence" value="ECO:0007669"/>
    <property type="project" value="UniProtKB-EC"/>
</dbReference>
<feature type="binding site" evidence="18">
    <location>
        <position position="157"/>
    </location>
    <ligand>
        <name>Zn(2+)</name>
        <dbReference type="ChEBI" id="CHEBI:29105"/>
        <label>2</label>
    </ligand>
</feature>
<comment type="catalytic activity">
    <reaction evidence="17">
        <text>L-lysyl(9)-[histone H3] + 3 S-adenosyl-L-methionine = N(6),N(6),N(6)-trimethyl-L-lysyl(9)-[histone H3] + 3 S-adenosyl-L-homocysteine + 3 H(+)</text>
        <dbReference type="Rhea" id="RHEA:60276"/>
        <dbReference type="Rhea" id="RHEA-COMP:15538"/>
        <dbReference type="Rhea" id="RHEA-COMP:15546"/>
        <dbReference type="ChEBI" id="CHEBI:15378"/>
        <dbReference type="ChEBI" id="CHEBI:29969"/>
        <dbReference type="ChEBI" id="CHEBI:57856"/>
        <dbReference type="ChEBI" id="CHEBI:59789"/>
        <dbReference type="ChEBI" id="CHEBI:61961"/>
        <dbReference type="EC" id="2.1.1.355"/>
    </reaction>
</comment>
<evidence type="ECO:0000259" key="19">
    <source>
        <dbReference type="PROSITE" id="PS50013"/>
    </source>
</evidence>
<dbReference type="PANTHER" id="PTHR46223">
    <property type="entry name" value="HISTONE-LYSINE N-METHYLTRANSFERASE SUV39H"/>
    <property type="match status" value="1"/>
</dbReference>
<proteinExistence type="inferred from homology"/>
<evidence type="ECO:0000256" key="13">
    <source>
        <dbReference type="ARBA" id="ARBA00023163"/>
    </source>
</evidence>
<evidence type="ECO:0000256" key="4">
    <source>
        <dbReference type="ARBA" id="ARBA00022491"/>
    </source>
</evidence>
<accession>A0A672QGC9</accession>
<reference evidence="22" key="2">
    <citation type="submission" date="2025-09" db="UniProtKB">
        <authorList>
            <consortium name="Ensembl"/>
        </authorList>
    </citation>
    <scope>IDENTIFICATION</scope>
</reference>
<feature type="binding site" evidence="18">
    <location>
        <position position="156"/>
    </location>
    <ligand>
        <name>Zn(2+)</name>
        <dbReference type="ChEBI" id="CHEBI:29105"/>
        <label>1</label>
    </ligand>
</feature>
<dbReference type="GO" id="GO:0000775">
    <property type="term" value="C:chromosome, centromeric region"/>
    <property type="evidence" value="ECO:0007669"/>
    <property type="project" value="UniProtKB-SubCell"/>
</dbReference>
<evidence type="ECO:0000313" key="22">
    <source>
        <dbReference type="Ensembl" id="ENSSGRP00000074925.1"/>
    </source>
</evidence>
<evidence type="ECO:0000256" key="16">
    <source>
        <dbReference type="ARBA" id="ARBA00023328"/>
    </source>
</evidence>
<evidence type="ECO:0000313" key="23">
    <source>
        <dbReference type="Proteomes" id="UP000472262"/>
    </source>
</evidence>
<evidence type="ECO:0000256" key="11">
    <source>
        <dbReference type="ARBA" id="ARBA00022853"/>
    </source>
</evidence>
<dbReference type="SUPFAM" id="SSF82199">
    <property type="entry name" value="SET domain"/>
    <property type="match status" value="1"/>
</dbReference>
<dbReference type="SMART" id="SM00468">
    <property type="entry name" value="PreSET"/>
    <property type="match status" value="1"/>
</dbReference>
<keyword evidence="3" id="KW-0158">Chromosome</keyword>
<evidence type="ECO:0000256" key="18">
    <source>
        <dbReference type="PIRSR" id="PIRSR009343-2"/>
    </source>
</evidence>
<feature type="domain" description="Pre-SET" evidence="21">
    <location>
        <begin position="141"/>
        <end position="202"/>
    </location>
</feature>
<sequence>MLFTFTSDVINYLREYSSKWTLYLVKWKGYPESSNTWEPRRNLKCIDLLNQFWEDLNAEMQRQKKRAAPRRLDPATVSQLIQRAKLRQTLKQWETHLNGLGTHKGHIYVRNQVDLEGPPKNFTYINDYKVGDGIMLNEVSVGCECTDCLGNPVEGCCAGASQHKFAYNELGQVRIRPGLPIYECNKRCHCGIDCPNRVVQRGIQYSLCIFKTDNGRGWGVKTMERIRKNTFVMEYVGEIITTEEADCRGHIYDKEGATYLFDLDYVDDEYTVDAAHYGNISHFVNHSCDPNLQVYNVFIDNLDERLPRIAFFATRGIKAGEELTFDYKMKSKWGSAKKKNLACVLMCSLEPCTGLFS</sequence>
<feature type="binding site" evidence="18">
    <location>
        <position position="145"/>
    </location>
    <ligand>
        <name>Zn(2+)</name>
        <dbReference type="ChEBI" id="CHEBI:29105"/>
        <label>1</label>
    </ligand>
</feature>
<dbReference type="PROSITE" id="PS50280">
    <property type="entry name" value="SET"/>
    <property type="match status" value="1"/>
</dbReference>
<evidence type="ECO:0000259" key="21">
    <source>
        <dbReference type="PROSITE" id="PS50867"/>
    </source>
</evidence>